<evidence type="ECO:0000256" key="2">
    <source>
        <dbReference type="SAM" id="SignalP"/>
    </source>
</evidence>
<organism evidence="3 4">
    <name type="scientific">Eubacterium oxidoreducens</name>
    <dbReference type="NCBI Taxonomy" id="1732"/>
    <lineage>
        <taxon>Bacteria</taxon>
        <taxon>Bacillati</taxon>
        <taxon>Bacillota</taxon>
        <taxon>Clostridia</taxon>
        <taxon>Eubacteriales</taxon>
        <taxon>Eubacteriaceae</taxon>
        <taxon>Eubacterium</taxon>
    </lineage>
</organism>
<evidence type="ECO:0000256" key="1">
    <source>
        <dbReference type="SAM" id="Coils"/>
    </source>
</evidence>
<keyword evidence="1" id="KW-0175">Coiled coil</keyword>
<dbReference type="AlphaFoldDB" id="A0A1G6BXC4"/>
<dbReference type="NCBIfam" id="TIGR03057">
    <property type="entry name" value="xxxLxxG_by_4"/>
    <property type="match status" value="2"/>
</dbReference>
<dbReference type="STRING" id="1732.SAMN02910417_01878"/>
<reference evidence="3 4" key="1">
    <citation type="submission" date="2016-10" db="EMBL/GenBank/DDBJ databases">
        <authorList>
            <person name="de Groot N.N."/>
        </authorList>
    </citation>
    <scope>NUCLEOTIDE SEQUENCE [LARGE SCALE GENOMIC DNA]</scope>
    <source>
        <strain evidence="3 4">DSM 3217</strain>
    </source>
</reference>
<dbReference type="InterPro" id="IPR023908">
    <property type="entry name" value="xxxLxxG_rpt"/>
</dbReference>
<name>A0A1G6BXC4_EUBOX</name>
<evidence type="ECO:0000313" key="3">
    <source>
        <dbReference type="EMBL" id="SDB25276.1"/>
    </source>
</evidence>
<feature type="coiled-coil region" evidence="1">
    <location>
        <begin position="389"/>
        <end position="436"/>
    </location>
</feature>
<keyword evidence="2" id="KW-0732">Signal</keyword>
<proteinExistence type="predicted"/>
<dbReference type="Proteomes" id="UP000199228">
    <property type="component" value="Unassembled WGS sequence"/>
</dbReference>
<feature type="chain" id="PRO_5011477616" evidence="2">
    <location>
        <begin position="27"/>
        <end position="656"/>
    </location>
</feature>
<dbReference type="SUPFAM" id="SSF101967">
    <property type="entry name" value="Adhesin YadA, collagen-binding domain"/>
    <property type="match status" value="1"/>
</dbReference>
<dbReference type="OrthoDB" id="9815841at2"/>
<keyword evidence="4" id="KW-1185">Reference proteome</keyword>
<sequence>MKTYKKGIALSLAILIAASTSVPAFAAENTSAKEEVIYIMTQADGTVDNINVVNLFCGGNITDYGDYSSVKMLTTTDEINQTGDTITFSSSAEKVYYQGTLKEKEIPWNISIQYFLDNKEYTAEEIAGKSGSLEIKISITENSDCKGSYFNDYALQSTFVLDTDICSNIQADGATVANVGSDKQLLYTVLPGKGLEASIYADVKNFEMDSVSINGIKLNLNVEIDDEELTEKVEELMEATQKLNDGATEIYDGTEDLKTGSSSLDTGISSLNSGVSDLDSGIATLQNGMKSMQTGLNTLNGQSSTLTKSSTQIKTALETIQNNLSAVSISADQLQQLTSASSKIKSGISNLSEGISSLKNNLGYAQYKAVMSQNGLDIDSLKNNNQQAITNCSNQIESLNQTIATLENQTGYESQVTQLREQVSNLENIIQLLSANNVAIGGTESYLNSVSQGVDDLYNGVATLQNEYDKFDTAISELADSLSGMVTKMSELTTGINQLVTNYKEFDNGLNTYTDGVATIVSGYNQMVSGISSLASGSKELLNGSDKLSSGSSELYDGIAALCDGAKELNDGTSELNSETSKMDTEILDKIDEILSSIEGEKTETKSFVSEKNKNVDNVQFVIKTSAIEKEEPEVEKKEQSETKSLWQKFIQLFGF</sequence>
<dbReference type="InterPro" id="IPR011049">
    <property type="entry name" value="Serralysin-like_metalloprot_C"/>
</dbReference>
<dbReference type="Gene3D" id="1.10.287.950">
    <property type="entry name" value="Methyl-accepting chemotaxis protein"/>
    <property type="match status" value="2"/>
</dbReference>
<accession>A0A1G6BXC4</accession>
<feature type="signal peptide" evidence="2">
    <location>
        <begin position="1"/>
        <end position="26"/>
    </location>
</feature>
<gene>
    <name evidence="3" type="ORF">SAMN02910417_01878</name>
</gene>
<dbReference type="SUPFAM" id="SSF58104">
    <property type="entry name" value="Methyl-accepting chemotaxis protein (MCP) signaling domain"/>
    <property type="match status" value="1"/>
</dbReference>
<evidence type="ECO:0000313" key="4">
    <source>
        <dbReference type="Proteomes" id="UP000199228"/>
    </source>
</evidence>
<protein>
    <submittedName>
        <fullName evidence="3">Putative membrane protein</fullName>
    </submittedName>
</protein>
<dbReference type="RefSeq" id="WP_090174104.1">
    <property type="nucleotide sequence ID" value="NZ_FMXR01000013.1"/>
</dbReference>
<dbReference type="EMBL" id="FMXR01000013">
    <property type="protein sequence ID" value="SDB25276.1"/>
    <property type="molecule type" value="Genomic_DNA"/>
</dbReference>